<protein>
    <recommendedName>
        <fullName evidence="1">NERD domain-containing protein</fullName>
    </recommendedName>
</protein>
<dbReference type="InterPro" id="IPR011528">
    <property type="entry name" value="NERD"/>
</dbReference>
<reference evidence="5" key="2">
    <citation type="submission" date="2016-11" db="EMBL/GenBank/DDBJ databases">
        <authorList>
            <person name="Papadimitriou K."/>
        </authorList>
    </citation>
    <scope>NUCLEOTIDE SEQUENCE [LARGE SCALE GENOMIC DNA]</scope>
    <source>
        <strain evidence="5">ACA-DC 1533</strain>
    </source>
</reference>
<evidence type="ECO:0000313" key="3">
    <source>
        <dbReference type="EMBL" id="SFV41237.1"/>
    </source>
</evidence>
<dbReference type="PATRIC" id="fig|89059.3.peg.1571"/>
<organism evidence="2 4">
    <name type="scientific">Ligilactobacillus acidipiscis</name>
    <dbReference type="NCBI Taxonomy" id="89059"/>
    <lineage>
        <taxon>Bacteria</taxon>
        <taxon>Bacillati</taxon>
        <taxon>Bacillota</taxon>
        <taxon>Bacilli</taxon>
        <taxon>Lactobacillales</taxon>
        <taxon>Lactobacillaceae</taxon>
        <taxon>Ligilactobacillus</taxon>
    </lineage>
</organism>
<name>A0A0R2KAP6_9LACO</name>
<evidence type="ECO:0000313" key="5">
    <source>
        <dbReference type="Proteomes" id="UP000190935"/>
    </source>
</evidence>
<evidence type="ECO:0000259" key="1">
    <source>
        <dbReference type="Pfam" id="PF08378"/>
    </source>
</evidence>
<reference evidence="2 4" key="1">
    <citation type="journal article" date="2015" name="Genome Announc.">
        <title>Expanding the biotechnology potential of lactobacilli through comparative genomics of 213 strains and associated genera.</title>
        <authorList>
            <person name="Sun Z."/>
            <person name="Harris H.M."/>
            <person name="McCann A."/>
            <person name="Guo C."/>
            <person name="Argimon S."/>
            <person name="Zhang W."/>
            <person name="Yang X."/>
            <person name="Jeffery I.B."/>
            <person name="Cooney J.C."/>
            <person name="Kagawa T.F."/>
            <person name="Liu W."/>
            <person name="Song Y."/>
            <person name="Salvetti E."/>
            <person name="Wrobel A."/>
            <person name="Rasinkangas P."/>
            <person name="Parkhill J."/>
            <person name="Rea M.C."/>
            <person name="O'Sullivan O."/>
            <person name="Ritari J."/>
            <person name="Douillard F.P."/>
            <person name="Paul Ross R."/>
            <person name="Yang R."/>
            <person name="Briner A.E."/>
            <person name="Felis G.E."/>
            <person name="de Vos W.M."/>
            <person name="Barrangou R."/>
            <person name="Klaenhammer T.R."/>
            <person name="Caufield P.W."/>
            <person name="Cui Y."/>
            <person name="Zhang H."/>
            <person name="O'Toole P.W."/>
        </authorList>
    </citation>
    <scope>NUCLEOTIDE SEQUENCE [LARGE SCALE GENOMIC DNA]</scope>
    <source>
        <strain evidence="2 4">DSM 15353</strain>
    </source>
</reference>
<dbReference type="STRING" id="89059.LAC1533_1814"/>
<proteinExistence type="predicted"/>
<dbReference type="GeneID" id="95349925"/>
<reference evidence="3" key="3">
    <citation type="submission" date="2016-11" db="EMBL/GenBank/DDBJ databases">
        <authorList>
            <person name="Jaros S."/>
            <person name="Januszkiewicz K."/>
            <person name="Wedrychowicz H."/>
        </authorList>
    </citation>
    <scope>NUCLEOTIDE SEQUENCE [LARGE SCALE GENOMIC DNA]</scope>
    <source>
        <strain evidence="3">ACA-DC 1533</strain>
    </source>
</reference>
<dbReference type="Proteomes" id="UP000190935">
    <property type="component" value="Chromosome I"/>
</dbReference>
<dbReference type="KEGG" id="laca:LAC1533_1814"/>
<accession>A0A0R2KAP6</accession>
<sequence>MRKKSFDQQYLETLSKRTSLNIREQKQLQSCQKGFEGECRTDEVTVQVTKGLFLCLDDVNLVFDDQRIQIDKLLQIGNRLYLIDIKNYHGHYTFHDRTWYCNGKPLTHSIFGQIDRAHDILARIFAENHVNIEIIKVLVFTDYEVELDIQEETGVVVKYLWDFCGWLQKLCTESGQRGSIPWKECLESYTVTPYRPVKDFSSEMTRKLTPGIICPNCNGFEWQQHRYYLCCQHCGYCEPKETASVLTICEYGTLFFKKTLTIGELMKFLGQNYSRSYLERVLLKHFQSLKFKSKQFCYQNNGIEFEYWFSDRKKYFDKLQKRIHWGS</sequence>
<dbReference type="OrthoDB" id="2136191at2"/>
<dbReference type="Proteomes" id="UP000051491">
    <property type="component" value="Unassembled WGS sequence"/>
</dbReference>
<dbReference type="EMBL" id="LT630287">
    <property type="protein sequence ID" value="SFV41237.1"/>
    <property type="molecule type" value="Genomic_DNA"/>
</dbReference>
<dbReference type="Pfam" id="PF08378">
    <property type="entry name" value="NERD"/>
    <property type="match status" value="1"/>
</dbReference>
<dbReference type="RefSeq" id="WP_010498341.1">
    <property type="nucleotide sequence ID" value="NZ_JQBK01000043.1"/>
</dbReference>
<evidence type="ECO:0000313" key="4">
    <source>
        <dbReference type="Proteomes" id="UP000051491"/>
    </source>
</evidence>
<feature type="domain" description="NERD" evidence="1">
    <location>
        <begin position="33"/>
        <end position="141"/>
    </location>
</feature>
<gene>
    <name evidence="2" type="ORF">IV43_GL001470</name>
    <name evidence="3" type="ORF">LAC1533_1814</name>
</gene>
<dbReference type="EMBL" id="JQBK01000043">
    <property type="protein sequence ID" value="KRN83341.1"/>
    <property type="molecule type" value="Genomic_DNA"/>
</dbReference>
<evidence type="ECO:0000313" key="2">
    <source>
        <dbReference type="EMBL" id="KRN83341.1"/>
    </source>
</evidence>
<dbReference type="AlphaFoldDB" id="A0A0R2KAP6"/>